<keyword evidence="2" id="KW-1185">Reference proteome</keyword>
<protein>
    <submittedName>
        <fullName evidence="1">Uncharacterized protein</fullName>
    </submittedName>
</protein>
<accession>A0ABR1W221</accession>
<comment type="caution">
    <text evidence="1">The sequence shown here is derived from an EMBL/GenBank/DDBJ whole genome shotgun (WGS) entry which is preliminary data.</text>
</comment>
<reference evidence="1 2" key="1">
    <citation type="submission" date="2023-01" db="EMBL/GenBank/DDBJ databases">
        <title>Analysis of 21 Apiospora genomes using comparative genomics revels a genus with tremendous synthesis potential of carbohydrate active enzymes and secondary metabolites.</title>
        <authorList>
            <person name="Sorensen T."/>
        </authorList>
    </citation>
    <scope>NUCLEOTIDE SEQUENCE [LARGE SCALE GENOMIC DNA]</scope>
    <source>
        <strain evidence="1 2">CBS 83171</strain>
    </source>
</reference>
<sequence length="141" mass="15575">MNTATEATATTTASLIPTSGGENILNTTRQSNAIVPSFVSIAGDVLGQITNNVFGIFENNVAKREKSVNETIRRVSEQEDGLNVLVFHNNASTRDLRGDVRHEHFEINQFWGLTTYGYEIYTFDSGTFELAGDPTERAEWG</sequence>
<name>A0ABR1W221_9PEZI</name>
<gene>
    <name evidence="1" type="ORF">PG996_003277</name>
</gene>
<evidence type="ECO:0000313" key="2">
    <source>
        <dbReference type="Proteomes" id="UP001446871"/>
    </source>
</evidence>
<proteinExistence type="predicted"/>
<dbReference type="Proteomes" id="UP001446871">
    <property type="component" value="Unassembled WGS sequence"/>
</dbReference>
<evidence type="ECO:0000313" key="1">
    <source>
        <dbReference type="EMBL" id="KAK8077107.1"/>
    </source>
</evidence>
<organism evidence="1 2">
    <name type="scientific">Apiospora saccharicola</name>
    <dbReference type="NCBI Taxonomy" id="335842"/>
    <lineage>
        <taxon>Eukaryota</taxon>
        <taxon>Fungi</taxon>
        <taxon>Dikarya</taxon>
        <taxon>Ascomycota</taxon>
        <taxon>Pezizomycotina</taxon>
        <taxon>Sordariomycetes</taxon>
        <taxon>Xylariomycetidae</taxon>
        <taxon>Amphisphaeriales</taxon>
        <taxon>Apiosporaceae</taxon>
        <taxon>Apiospora</taxon>
    </lineage>
</organism>
<dbReference type="EMBL" id="JAQQWM010000002">
    <property type="protein sequence ID" value="KAK8077107.1"/>
    <property type="molecule type" value="Genomic_DNA"/>
</dbReference>